<comment type="caution">
    <text evidence="1">The sequence shown here is derived from an EMBL/GenBank/DDBJ whole genome shotgun (WGS) entry which is preliminary data.</text>
</comment>
<sequence length="73" mass="8598">MDINELNEKLMNIDSEEQLSILFFKTKKKMRSVLHGKVVETITIKNGYASYTFLDSNIKGQCEIRNLYQYLTF</sequence>
<reference evidence="1 2" key="1">
    <citation type="submission" date="2016-07" db="EMBL/GenBank/DDBJ databases">
        <title>Bacillus oceanisediminis whole genome.</title>
        <authorList>
            <person name="Pal Y."/>
            <person name="Verma A."/>
            <person name="Mual P."/>
            <person name="Srinivasan K."/>
        </authorList>
    </citation>
    <scope>NUCLEOTIDE SEQUENCE [LARGE SCALE GENOMIC DNA]</scope>
    <source>
        <strain evidence="1 2">Bhandara28</strain>
    </source>
</reference>
<dbReference type="RefSeq" id="WP_034297550.1">
    <property type="nucleotide sequence ID" value="NZ_JAMAWK010000009.1"/>
</dbReference>
<proteinExistence type="predicted"/>
<gene>
    <name evidence="1" type="ORF">BBV17_25630</name>
</gene>
<name>A0ABX3CN92_9BACI</name>
<dbReference type="EMBL" id="MBRJ01000041">
    <property type="protein sequence ID" value="OHX44607.1"/>
    <property type="molecule type" value="Genomic_DNA"/>
</dbReference>
<dbReference type="Proteomes" id="UP000180194">
    <property type="component" value="Unassembled WGS sequence"/>
</dbReference>
<evidence type="ECO:0000313" key="1">
    <source>
        <dbReference type="EMBL" id="OHX44607.1"/>
    </source>
</evidence>
<keyword evidence="2" id="KW-1185">Reference proteome</keyword>
<accession>A0ABX3CN92</accession>
<organism evidence="1 2">
    <name type="scientific">Cytobacillus oceanisediminis</name>
    <dbReference type="NCBI Taxonomy" id="665099"/>
    <lineage>
        <taxon>Bacteria</taxon>
        <taxon>Bacillati</taxon>
        <taxon>Bacillota</taxon>
        <taxon>Bacilli</taxon>
        <taxon>Bacillales</taxon>
        <taxon>Bacillaceae</taxon>
        <taxon>Cytobacillus</taxon>
    </lineage>
</organism>
<protein>
    <submittedName>
        <fullName evidence="1">Uncharacterized protein</fullName>
    </submittedName>
</protein>
<evidence type="ECO:0000313" key="2">
    <source>
        <dbReference type="Proteomes" id="UP000180194"/>
    </source>
</evidence>